<dbReference type="EMBL" id="AGNL01018483">
    <property type="protein sequence ID" value="EJK63014.1"/>
    <property type="molecule type" value="Genomic_DNA"/>
</dbReference>
<accession>K0SDH9</accession>
<dbReference type="AlphaFoldDB" id="K0SDH9"/>
<protein>
    <submittedName>
        <fullName evidence="2">Uncharacterized protein</fullName>
    </submittedName>
</protein>
<evidence type="ECO:0000313" key="2">
    <source>
        <dbReference type="EMBL" id="EJK63014.1"/>
    </source>
</evidence>
<gene>
    <name evidence="2" type="ORF">THAOC_16351</name>
</gene>
<dbReference type="Proteomes" id="UP000266841">
    <property type="component" value="Unassembled WGS sequence"/>
</dbReference>
<name>K0SDH9_THAOC</name>
<sequence length="357" mass="39345">MVSAALFNDEARLKNKYTGRVSFSLRSSNLLEPTTAFVIVKSSLNCRGDALESADVLKALIVAQTKTLIDQGCEPDAAMDKAEKMWANTTVLVEAGYPEGHFEDLNRLCKLEGYALAAKKVKFVKIERTDVKLFDEIGSMEILCATLRNFMGRRLKLLFMGNEDGEVLLDVDVHSELYNNCHYNASCVSTAVKSPVYELDAPMVLQSRPKKGEIDETTGEPELIAVDPETTSLREILSKFTLSPSPSGTTRFLVQAVLTGGGSRVLLTYVKTEEHKAVIKLLVENAPGYIFFELIKKYEVLPVYAALLTWFGKAPVTASLNRTSHDGDSIVTNDSRSSRADTQSVVCIPSRPGYPKM</sequence>
<proteinExistence type="predicted"/>
<comment type="caution">
    <text evidence="2">The sequence shown here is derived from an EMBL/GenBank/DDBJ whole genome shotgun (WGS) entry which is preliminary data.</text>
</comment>
<feature type="region of interest" description="Disordered" evidence="1">
    <location>
        <begin position="323"/>
        <end position="342"/>
    </location>
</feature>
<keyword evidence="3" id="KW-1185">Reference proteome</keyword>
<organism evidence="2 3">
    <name type="scientific">Thalassiosira oceanica</name>
    <name type="common">Marine diatom</name>
    <dbReference type="NCBI Taxonomy" id="159749"/>
    <lineage>
        <taxon>Eukaryota</taxon>
        <taxon>Sar</taxon>
        <taxon>Stramenopiles</taxon>
        <taxon>Ochrophyta</taxon>
        <taxon>Bacillariophyta</taxon>
        <taxon>Coscinodiscophyceae</taxon>
        <taxon>Thalassiosirophycidae</taxon>
        <taxon>Thalassiosirales</taxon>
        <taxon>Thalassiosiraceae</taxon>
        <taxon>Thalassiosira</taxon>
    </lineage>
</organism>
<evidence type="ECO:0000256" key="1">
    <source>
        <dbReference type="SAM" id="MobiDB-lite"/>
    </source>
</evidence>
<reference evidence="2 3" key="1">
    <citation type="journal article" date="2012" name="Genome Biol.">
        <title>Genome and low-iron response of an oceanic diatom adapted to chronic iron limitation.</title>
        <authorList>
            <person name="Lommer M."/>
            <person name="Specht M."/>
            <person name="Roy A.S."/>
            <person name="Kraemer L."/>
            <person name="Andreson R."/>
            <person name="Gutowska M.A."/>
            <person name="Wolf J."/>
            <person name="Bergner S.V."/>
            <person name="Schilhabel M.B."/>
            <person name="Klostermeier U.C."/>
            <person name="Beiko R.G."/>
            <person name="Rosenstiel P."/>
            <person name="Hippler M."/>
            <person name="Laroche J."/>
        </authorList>
    </citation>
    <scope>NUCLEOTIDE SEQUENCE [LARGE SCALE GENOMIC DNA]</scope>
    <source>
        <strain evidence="2 3">CCMP1005</strain>
    </source>
</reference>
<evidence type="ECO:0000313" key="3">
    <source>
        <dbReference type="Proteomes" id="UP000266841"/>
    </source>
</evidence>
<feature type="compositionally biased region" description="Polar residues" evidence="1">
    <location>
        <begin position="330"/>
        <end position="342"/>
    </location>
</feature>